<organism evidence="2 3">
    <name type="scientific">Aquipseudomonas ullengensis</name>
    <dbReference type="NCBI Taxonomy" id="2759166"/>
    <lineage>
        <taxon>Bacteria</taxon>
        <taxon>Pseudomonadati</taxon>
        <taxon>Pseudomonadota</taxon>
        <taxon>Gammaproteobacteria</taxon>
        <taxon>Pseudomonadales</taxon>
        <taxon>Pseudomonadaceae</taxon>
        <taxon>Aquipseudomonas</taxon>
    </lineage>
</organism>
<keyword evidence="1" id="KW-1133">Transmembrane helix</keyword>
<sequence>MLKIAKGAMLLFWLLALVNLLQPFAGPYLTWGALLILAVHVLEIALLHGRLQRQAEPWKDRLQVLLFGVLHVRGMAK</sequence>
<dbReference type="InterPro" id="IPR009525">
    <property type="entry name" value="DUF1145"/>
</dbReference>
<reference evidence="2 3" key="1">
    <citation type="submission" date="2020-08" db="EMBL/GenBank/DDBJ databases">
        <authorList>
            <person name="Kim C.M."/>
        </authorList>
    </citation>
    <scope>NUCLEOTIDE SEQUENCE [LARGE SCALE GENOMIC DNA]</scope>
    <source>
        <strain evidence="2 3">UL070</strain>
    </source>
</reference>
<name>A0A7W4LP65_9GAMM</name>
<dbReference type="RefSeq" id="WP_183090293.1">
    <property type="nucleotide sequence ID" value="NZ_JACJUD010000006.1"/>
</dbReference>
<keyword evidence="1" id="KW-0472">Membrane</keyword>
<dbReference type="AlphaFoldDB" id="A0A7W4LP65"/>
<feature type="transmembrane region" description="Helical" evidence="1">
    <location>
        <begin position="33"/>
        <end position="51"/>
    </location>
</feature>
<gene>
    <name evidence="2" type="ORF">H3H51_17150</name>
</gene>
<dbReference type="PANTHER" id="PTHR38775">
    <property type="entry name" value="INNER MEMBRANE PROTEIN-RELATED"/>
    <property type="match status" value="1"/>
</dbReference>
<evidence type="ECO:0000256" key="1">
    <source>
        <dbReference type="SAM" id="Phobius"/>
    </source>
</evidence>
<keyword evidence="1" id="KW-0812">Transmembrane</keyword>
<evidence type="ECO:0000313" key="2">
    <source>
        <dbReference type="EMBL" id="MBB2496753.1"/>
    </source>
</evidence>
<dbReference type="PANTHER" id="PTHR38775:SF1">
    <property type="entry name" value="INNER MEMBRANE PROTEIN"/>
    <property type="match status" value="1"/>
</dbReference>
<dbReference type="Pfam" id="PF06611">
    <property type="entry name" value="DUF1145"/>
    <property type="match status" value="1"/>
</dbReference>
<dbReference type="EMBL" id="JACJUD010000006">
    <property type="protein sequence ID" value="MBB2496753.1"/>
    <property type="molecule type" value="Genomic_DNA"/>
</dbReference>
<keyword evidence="3" id="KW-1185">Reference proteome</keyword>
<protein>
    <submittedName>
        <fullName evidence="2">DUF1145 domain-containing protein</fullName>
    </submittedName>
</protein>
<comment type="caution">
    <text evidence="2">The sequence shown here is derived from an EMBL/GenBank/DDBJ whole genome shotgun (WGS) entry which is preliminary data.</text>
</comment>
<accession>A0A7W4LP65</accession>
<proteinExistence type="predicted"/>
<dbReference type="Proteomes" id="UP000542720">
    <property type="component" value="Unassembled WGS sequence"/>
</dbReference>
<evidence type="ECO:0000313" key="3">
    <source>
        <dbReference type="Proteomes" id="UP000542720"/>
    </source>
</evidence>